<organism evidence="1 2">
    <name type="scientific">Didymosphaeria variabile</name>
    <dbReference type="NCBI Taxonomy" id="1932322"/>
    <lineage>
        <taxon>Eukaryota</taxon>
        <taxon>Fungi</taxon>
        <taxon>Dikarya</taxon>
        <taxon>Ascomycota</taxon>
        <taxon>Pezizomycotina</taxon>
        <taxon>Dothideomycetes</taxon>
        <taxon>Pleosporomycetidae</taxon>
        <taxon>Pleosporales</taxon>
        <taxon>Massarineae</taxon>
        <taxon>Didymosphaeriaceae</taxon>
        <taxon>Didymosphaeria</taxon>
    </lineage>
</organism>
<comment type="caution">
    <text evidence="1">The sequence shown here is derived from an EMBL/GenBank/DDBJ whole genome shotgun (WGS) entry which is preliminary data.</text>
</comment>
<reference evidence="1" key="1">
    <citation type="submission" date="2022-10" db="EMBL/GenBank/DDBJ databases">
        <title>Tapping the CABI collections for fungal endophytes: first genome assemblies for Collariella, Neodidymelliopsis, Ascochyta clinopodiicola, Didymella pomorum, Didymosphaeria variabile, Neocosmospora piperis and Neocucurbitaria cava.</title>
        <authorList>
            <person name="Hill R."/>
        </authorList>
    </citation>
    <scope>NUCLEOTIDE SEQUENCE</scope>
    <source>
        <strain evidence="1">IMI 356815</strain>
    </source>
</reference>
<dbReference type="Proteomes" id="UP001140513">
    <property type="component" value="Unassembled WGS sequence"/>
</dbReference>
<accession>A0A9W8XII5</accession>
<evidence type="ECO:0000313" key="1">
    <source>
        <dbReference type="EMBL" id="KAJ4351915.1"/>
    </source>
</evidence>
<dbReference type="GeneID" id="80910789"/>
<gene>
    <name evidence="1" type="ORF">N0V89_007259</name>
</gene>
<dbReference type="RefSeq" id="XP_056070271.1">
    <property type="nucleotide sequence ID" value="XM_056216024.1"/>
</dbReference>
<protein>
    <submittedName>
        <fullName evidence="1">Uncharacterized protein</fullName>
    </submittedName>
</protein>
<proteinExistence type="predicted"/>
<dbReference type="AlphaFoldDB" id="A0A9W8XII5"/>
<dbReference type="EMBL" id="JAPEUX010000005">
    <property type="protein sequence ID" value="KAJ4351915.1"/>
    <property type="molecule type" value="Genomic_DNA"/>
</dbReference>
<evidence type="ECO:0000313" key="2">
    <source>
        <dbReference type="Proteomes" id="UP001140513"/>
    </source>
</evidence>
<keyword evidence="2" id="KW-1185">Reference proteome</keyword>
<name>A0A9W8XII5_9PLEO</name>
<sequence length="84" mass="9957">MPLIGCTKPHEWYVLLARRAFDLVKSVRTFKGQTNGSRWQRIGFMWNDIHRLEVKAYEEACRAVFDVKKMEWTSDNPKVEVVLE</sequence>